<evidence type="ECO:0000256" key="7">
    <source>
        <dbReference type="ARBA" id="ARBA00022989"/>
    </source>
</evidence>
<proteinExistence type="inferred from homology"/>
<dbReference type="Proteomes" id="UP001589836">
    <property type="component" value="Unassembled WGS sequence"/>
</dbReference>
<dbReference type="PRINTS" id="PR00701">
    <property type="entry name" value="60KDINNERMP"/>
</dbReference>
<accession>A0ABV6LLY0</accession>
<evidence type="ECO:0000256" key="8">
    <source>
        <dbReference type="ARBA" id="ARBA00023136"/>
    </source>
</evidence>
<feature type="chain" id="PRO_5047459638" description="Membrane protein insertase YidC" evidence="13">
    <location>
        <begin position="20"/>
        <end position="258"/>
    </location>
</feature>
<keyword evidence="6 12" id="KW-0653">Protein transport</keyword>
<keyword evidence="8 12" id="KW-0472">Membrane</keyword>
<dbReference type="PANTHER" id="PTHR12428:SF65">
    <property type="entry name" value="CYTOCHROME C OXIDASE ASSEMBLY PROTEIN COX18, MITOCHONDRIAL"/>
    <property type="match status" value="1"/>
</dbReference>
<dbReference type="EMBL" id="JBHLTP010000004">
    <property type="protein sequence ID" value="MFC0523323.1"/>
    <property type="molecule type" value="Genomic_DNA"/>
</dbReference>
<evidence type="ECO:0000256" key="3">
    <source>
        <dbReference type="ARBA" id="ARBA00022475"/>
    </source>
</evidence>
<feature type="signal peptide" evidence="13">
    <location>
        <begin position="1"/>
        <end position="19"/>
    </location>
</feature>
<dbReference type="HAMAP" id="MF_01811">
    <property type="entry name" value="YidC_type2"/>
    <property type="match status" value="1"/>
</dbReference>
<evidence type="ECO:0000256" key="1">
    <source>
        <dbReference type="ARBA" id="ARBA00004651"/>
    </source>
</evidence>
<organism evidence="15 16">
    <name type="scientific">Pontibacillus salicampi</name>
    <dbReference type="NCBI Taxonomy" id="1449801"/>
    <lineage>
        <taxon>Bacteria</taxon>
        <taxon>Bacillati</taxon>
        <taxon>Bacillota</taxon>
        <taxon>Bacilli</taxon>
        <taxon>Bacillales</taxon>
        <taxon>Bacillaceae</taxon>
        <taxon>Pontibacillus</taxon>
    </lineage>
</organism>
<reference evidence="15 16" key="1">
    <citation type="submission" date="2024-09" db="EMBL/GenBank/DDBJ databases">
        <authorList>
            <person name="Sun Q."/>
            <person name="Mori K."/>
        </authorList>
    </citation>
    <scope>NUCLEOTIDE SEQUENCE [LARGE SCALE GENOMIC DNA]</scope>
    <source>
        <strain evidence="15 16">NCAIM B.02529</strain>
    </source>
</reference>
<feature type="transmembrane region" description="Helical" evidence="12">
    <location>
        <begin position="210"/>
        <end position="236"/>
    </location>
</feature>
<keyword evidence="5 12" id="KW-0732">Signal</keyword>
<evidence type="ECO:0000256" key="13">
    <source>
        <dbReference type="SAM" id="SignalP"/>
    </source>
</evidence>
<keyword evidence="2 12" id="KW-0813">Transport</keyword>
<gene>
    <name evidence="12 15" type="primary">yidC</name>
    <name evidence="15" type="ORF">ACFFGV_06975</name>
</gene>
<dbReference type="PANTHER" id="PTHR12428">
    <property type="entry name" value="OXA1"/>
    <property type="match status" value="1"/>
</dbReference>
<name>A0ABV6LLY0_9BACI</name>
<keyword evidence="9" id="KW-0564">Palmitate</keyword>
<dbReference type="CDD" id="cd20070">
    <property type="entry name" value="5TM_YidC_Alb3"/>
    <property type="match status" value="1"/>
</dbReference>
<keyword evidence="3 12" id="KW-1003">Cell membrane</keyword>
<comment type="caution">
    <text evidence="15">The sequence shown here is derived from an EMBL/GenBank/DDBJ whole genome shotgun (WGS) entry which is preliminary data.</text>
</comment>
<evidence type="ECO:0000259" key="14">
    <source>
        <dbReference type="Pfam" id="PF02096"/>
    </source>
</evidence>
<comment type="similarity">
    <text evidence="12">Belongs to the OXA1/ALB3/YidC family. Type 2 subfamily.</text>
</comment>
<evidence type="ECO:0000256" key="9">
    <source>
        <dbReference type="ARBA" id="ARBA00023139"/>
    </source>
</evidence>
<feature type="transmembrane region" description="Helical" evidence="12">
    <location>
        <begin position="55"/>
        <end position="78"/>
    </location>
</feature>
<evidence type="ECO:0000256" key="4">
    <source>
        <dbReference type="ARBA" id="ARBA00022692"/>
    </source>
</evidence>
<evidence type="ECO:0000256" key="10">
    <source>
        <dbReference type="ARBA" id="ARBA00023186"/>
    </source>
</evidence>
<evidence type="ECO:0000256" key="6">
    <source>
        <dbReference type="ARBA" id="ARBA00022927"/>
    </source>
</evidence>
<sequence>MKRYMQLLTLFLISVFVLAGCSTQPGEGDGFFSRLFVQPFANAIQFIAEGLGGNYGIAIILVTLIIRLILMPLMLNMYKKQQDMKGKMAAIKPEMDDVQKRMKEASSKEEQQKIQQEMMGLYQKHGVNPLNMGCLPMLLQMPILMGFFYAIRGSEEIATHSFLWFDLGQPDMMLAIIAGGLYFVQYRLSLVGVPEDQQKQMKMMGLLSPVMIFIISIPAPAALPLYWAVGGIFLIFQTWLGKKLYPSQPATTSSISTS</sequence>
<feature type="transmembrane region" description="Helical" evidence="12">
    <location>
        <begin position="172"/>
        <end position="189"/>
    </location>
</feature>
<dbReference type="Pfam" id="PF02096">
    <property type="entry name" value="60KD_IMP"/>
    <property type="match status" value="1"/>
</dbReference>
<evidence type="ECO:0000256" key="12">
    <source>
        <dbReference type="HAMAP-Rule" id="MF_01811"/>
    </source>
</evidence>
<protein>
    <recommendedName>
        <fullName evidence="12">Membrane protein insertase YidC</fullName>
    </recommendedName>
    <alternativeName>
        <fullName evidence="12">Foldase YidC</fullName>
    </alternativeName>
    <alternativeName>
        <fullName evidence="12">Membrane integrase YidC</fullName>
    </alternativeName>
    <alternativeName>
        <fullName evidence="12">Membrane protein YidC</fullName>
    </alternativeName>
</protein>
<keyword evidence="4 12" id="KW-0812">Transmembrane</keyword>
<evidence type="ECO:0000256" key="11">
    <source>
        <dbReference type="ARBA" id="ARBA00023288"/>
    </source>
</evidence>
<dbReference type="NCBIfam" id="TIGR03592">
    <property type="entry name" value="yidC_oxa1_cterm"/>
    <property type="match status" value="1"/>
</dbReference>
<comment type="function">
    <text evidence="12">Required for the insertion and/or proper folding and/or complex formation of integral membrane proteins into the membrane. Involved in integration of membrane proteins that insert both dependently and independently of the Sec translocase complex, as well as at least some lipoproteins.</text>
</comment>
<dbReference type="PROSITE" id="PS51257">
    <property type="entry name" value="PROKAR_LIPOPROTEIN"/>
    <property type="match status" value="1"/>
</dbReference>
<dbReference type="InterPro" id="IPR001708">
    <property type="entry name" value="YidC/ALB3/OXA1/COX18"/>
</dbReference>
<evidence type="ECO:0000313" key="16">
    <source>
        <dbReference type="Proteomes" id="UP001589836"/>
    </source>
</evidence>
<evidence type="ECO:0000256" key="5">
    <source>
        <dbReference type="ARBA" id="ARBA00022729"/>
    </source>
</evidence>
<comment type="subcellular location">
    <subcellularLocation>
        <location evidence="1 12">Cell membrane</location>
        <topology evidence="1 12">Multi-pass membrane protein</topology>
    </subcellularLocation>
</comment>
<keyword evidence="10 12" id="KW-0143">Chaperone</keyword>
<keyword evidence="11 12" id="KW-0449">Lipoprotein</keyword>
<dbReference type="InterPro" id="IPR023060">
    <property type="entry name" value="YidC/YidC1/YidC2_Firmicutes"/>
</dbReference>
<keyword evidence="16" id="KW-1185">Reference proteome</keyword>
<feature type="transmembrane region" description="Helical" evidence="12">
    <location>
        <begin position="130"/>
        <end position="152"/>
    </location>
</feature>
<dbReference type="RefSeq" id="WP_377345989.1">
    <property type="nucleotide sequence ID" value="NZ_JBHLTP010000004.1"/>
</dbReference>
<evidence type="ECO:0000313" key="15">
    <source>
        <dbReference type="EMBL" id="MFC0523323.1"/>
    </source>
</evidence>
<feature type="domain" description="Membrane insertase YidC/Oxa/ALB C-terminal" evidence="14">
    <location>
        <begin position="55"/>
        <end position="240"/>
    </location>
</feature>
<dbReference type="InterPro" id="IPR047196">
    <property type="entry name" value="YidC_ALB_C"/>
</dbReference>
<keyword evidence="7 12" id="KW-1133">Transmembrane helix</keyword>
<dbReference type="InterPro" id="IPR028055">
    <property type="entry name" value="YidC/Oxa/ALB_C"/>
</dbReference>
<evidence type="ECO:0000256" key="2">
    <source>
        <dbReference type="ARBA" id="ARBA00022448"/>
    </source>
</evidence>